<dbReference type="Proteomes" id="UP001141552">
    <property type="component" value="Unassembled WGS sequence"/>
</dbReference>
<name>A0A9Q0JD90_9ROSI</name>
<evidence type="ECO:0000313" key="2">
    <source>
        <dbReference type="EMBL" id="KAJ4837329.1"/>
    </source>
</evidence>
<protein>
    <recommendedName>
        <fullName evidence="1">DUF4283 domain-containing protein</fullName>
    </recommendedName>
</protein>
<dbReference type="EMBL" id="JAKUCV010003869">
    <property type="protein sequence ID" value="KAJ4837329.1"/>
    <property type="molecule type" value="Genomic_DNA"/>
</dbReference>
<dbReference type="AlphaFoldDB" id="A0A9Q0JD90"/>
<keyword evidence="3" id="KW-1185">Reference proteome</keyword>
<dbReference type="InterPro" id="IPR025558">
    <property type="entry name" value="DUF4283"/>
</dbReference>
<reference evidence="2" key="2">
    <citation type="journal article" date="2023" name="Plants (Basel)">
        <title>Annotation of the Turnera subulata (Passifloraceae) Draft Genome Reveals the S-Locus Evolved after the Divergence of Turneroideae from Passifloroideae in a Stepwise Manner.</title>
        <authorList>
            <person name="Henning P.M."/>
            <person name="Roalson E.H."/>
            <person name="Mir W."/>
            <person name="McCubbin A.G."/>
            <person name="Shore J.S."/>
        </authorList>
    </citation>
    <scope>NUCLEOTIDE SEQUENCE</scope>
    <source>
        <strain evidence="2">F60SS</strain>
    </source>
</reference>
<accession>A0A9Q0JD90</accession>
<proteinExistence type="predicted"/>
<evidence type="ECO:0000313" key="3">
    <source>
        <dbReference type="Proteomes" id="UP001141552"/>
    </source>
</evidence>
<gene>
    <name evidence="2" type="ORF">Tsubulata_050714</name>
</gene>
<feature type="domain" description="DUF4283" evidence="1">
    <location>
        <begin position="63"/>
        <end position="129"/>
    </location>
</feature>
<organism evidence="2 3">
    <name type="scientific">Turnera subulata</name>
    <dbReference type="NCBI Taxonomy" id="218843"/>
    <lineage>
        <taxon>Eukaryota</taxon>
        <taxon>Viridiplantae</taxon>
        <taxon>Streptophyta</taxon>
        <taxon>Embryophyta</taxon>
        <taxon>Tracheophyta</taxon>
        <taxon>Spermatophyta</taxon>
        <taxon>Magnoliopsida</taxon>
        <taxon>eudicotyledons</taxon>
        <taxon>Gunneridae</taxon>
        <taxon>Pentapetalae</taxon>
        <taxon>rosids</taxon>
        <taxon>fabids</taxon>
        <taxon>Malpighiales</taxon>
        <taxon>Passifloraceae</taxon>
        <taxon>Turnera</taxon>
    </lineage>
</organism>
<reference evidence="2" key="1">
    <citation type="submission" date="2022-02" db="EMBL/GenBank/DDBJ databases">
        <authorList>
            <person name="Henning P.M."/>
            <person name="McCubbin A.G."/>
            <person name="Shore J.S."/>
        </authorList>
    </citation>
    <scope>NUCLEOTIDE SEQUENCE</scope>
    <source>
        <strain evidence="2">F60SS</strain>
        <tissue evidence="2">Leaves</tissue>
    </source>
</reference>
<comment type="caution">
    <text evidence="2">The sequence shown here is derived from an EMBL/GenBank/DDBJ whole genome shotgun (WGS) entry which is preliminary data.</text>
</comment>
<dbReference type="Pfam" id="PF14111">
    <property type="entry name" value="DUF4283"/>
    <property type="match status" value="1"/>
</dbReference>
<sequence>MSLLEWIIFSVLLLCYSIRLHKVVVWRFMEQMDFHSLEKGLLPGYNEPVLDLDSEEEGEPASTKPILVGKFVSETRRFTLRVVGDVFPRAWSLTKPIEVIEVRDNVFLFVFNSEVDKASVLSRASWNISVTGLPPHYMRFSKAQKLLALFPDIIEYELPPENSILWGDFYRVKALIDVNQPIPTGFVTKDRLEDKAIIVSFQYEDIGNFFITVVLLVILRRICSTCIEDKKAFRHARHPAGYGPGLRMIKSYGRRGPYKFPKVRDGTTAARVASSSGLTRQAAADLVQNCTNLNS</sequence>
<evidence type="ECO:0000259" key="1">
    <source>
        <dbReference type="Pfam" id="PF14111"/>
    </source>
</evidence>